<evidence type="ECO:0000256" key="4">
    <source>
        <dbReference type="ARBA" id="ARBA00022692"/>
    </source>
</evidence>
<dbReference type="InterPro" id="IPR001173">
    <property type="entry name" value="Glyco_trans_2-like"/>
</dbReference>
<proteinExistence type="predicted"/>
<keyword evidence="4 8" id="KW-0812">Transmembrane</keyword>
<sequence>MISVTVPVYNEAEALPILAERVTNVLMQLGQSWELIFINDGSQDGSEEVLDGLAEKNPAIKVVHFRRNYGQTAAMMAGFDYAQGEIIIPMDGDLQNDPSDIPKMLAKIEEGFDVCSGWRKDRQDNALQRNIPSIMANRLISFVSGVRLHDFGCSLKAYRAEVIKSVRLYGEMHRFLPIYAYWHGAKITEVTVNHFARTTGKSKYGLERVLKVLADLLVVKFLDSYAEKPMYVFGTVGLLSFFVSFLAAASAVYFKFWGGKSFIETPLPLLCVMSVLTGIMCFLMGLLAEMIMRTFYESQGKSVYTVRAKRNMTNGKCRMPNVE</sequence>
<keyword evidence="11" id="KW-1185">Reference proteome</keyword>
<comment type="caution">
    <text evidence="10">The sequence shown here is derived from an EMBL/GenBank/DDBJ whole genome shotgun (WGS) entry which is preliminary data.</text>
</comment>
<dbReference type="SUPFAM" id="SSF53448">
    <property type="entry name" value="Nucleotide-diphospho-sugar transferases"/>
    <property type="match status" value="1"/>
</dbReference>
<evidence type="ECO:0000256" key="3">
    <source>
        <dbReference type="ARBA" id="ARBA00022679"/>
    </source>
</evidence>
<evidence type="ECO:0000259" key="9">
    <source>
        <dbReference type="Pfam" id="PF00535"/>
    </source>
</evidence>
<feature type="domain" description="Glycosyltransferase 2-like" evidence="9">
    <location>
        <begin position="3"/>
        <end position="165"/>
    </location>
</feature>
<organism evidence="10 11">
    <name type="scientific">Chthoniobacter flavus Ellin428</name>
    <dbReference type="NCBI Taxonomy" id="497964"/>
    <lineage>
        <taxon>Bacteria</taxon>
        <taxon>Pseudomonadati</taxon>
        <taxon>Verrucomicrobiota</taxon>
        <taxon>Spartobacteria</taxon>
        <taxon>Chthoniobacterales</taxon>
        <taxon>Chthoniobacteraceae</taxon>
        <taxon>Chthoniobacter</taxon>
    </lineage>
</organism>
<feature type="transmembrane region" description="Helical" evidence="8">
    <location>
        <begin position="266"/>
        <end position="288"/>
    </location>
</feature>
<dbReference type="STRING" id="497964.CfE428DRAFT_5915"/>
<accession>B4DAH4</accession>
<dbReference type="GO" id="GO:0099621">
    <property type="term" value="F:undecaprenyl-phosphate 4-deoxy-4-formamido-L-arabinose transferase activity"/>
    <property type="evidence" value="ECO:0007669"/>
    <property type="project" value="TreeGrafter"/>
</dbReference>
<dbReference type="PANTHER" id="PTHR48090:SF3">
    <property type="entry name" value="UNDECAPRENYL-PHOSPHATE 4-DEOXY-4-FORMAMIDO-L-ARABINOSE TRANSFERASE"/>
    <property type="match status" value="1"/>
</dbReference>
<keyword evidence="7 8" id="KW-0472">Membrane</keyword>
<dbReference type="GO" id="GO:0009103">
    <property type="term" value="P:lipopolysaccharide biosynthetic process"/>
    <property type="evidence" value="ECO:0007669"/>
    <property type="project" value="UniProtKB-KW"/>
</dbReference>
<dbReference type="InterPro" id="IPR029044">
    <property type="entry name" value="Nucleotide-diphossugar_trans"/>
</dbReference>
<evidence type="ECO:0000313" key="10">
    <source>
        <dbReference type="EMBL" id="EDY16635.1"/>
    </source>
</evidence>
<dbReference type="AlphaFoldDB" id="B4DAH4"/>
<dbReference type="InterPro" id="IPR050256">
    <property type="entry name" value="Glycosyltransferase_2"/>
</dbReference>
<reference evidence="10 11" key="1">
    <citation type="journal article" date="2011" name="J. Bacteriol.">
        <title>Genome sequence of Chthoniobacter flavus Ellin428, an aerobic heterotrophic soil bacterium.</title>
        <authorList>
            <person name="Kant R."/>
            <person name="van Passel M.W."/>
            <person name="Palva A."/>
            <person name="Lucas S."/>
            <person name="Lapidus A."/>
            <person name="Glavina Del Rio T."/>
            <person name="Dalin E."/>
            <person name="Tice H."/>
            <person name="Bruce D."/>
            <person name="Goodwin L."/>
            <person name="Pitluck S."/>
            <person name="Larimer F.W."/>
            <person name="Land M.L."/>
            <person name="Hauser L."/>
            <person name="Sangwan P."/>
            <person name="de Vos W.M."/>
            <person name="Janssen P.H."/>
            <person name="Smidt H."/>
        </authorList>
    </citation>
    <scope>NUCLEOTIDE SEQUENCE [LARGE SCALE GENOMIC DNA]</scope>
    <source>
        <strain evidence="10 11">Ellin428</strain>
    </source>
</reference>
<keyword evidence="1" id="KW-1003">Cell membrane</keyword>
<name>B4DAH4_9BACT</name>
<dbReference type="GO" id="GO:0005886">
    <property type="term" value="C:plasma membrane"/>
    <property type="evidence" value="ECO:0007669"/>
    <property type="project" value="TreeGrafter"/>
</dbReference>
<dbReference type="Gene3D" id="3.90.550.10">
    <property type="entry name" value="Spore Coat Polysaccharide Biosynthesis Protein SpsA, Chain A"/>
    <property type="match status" value="1"/>
</dbReference>
<evidence type="ECO:0000313" key="11">
    <source>
        <dbReference type="Proteomes" id="UP000005824"/>
    </source>
</evidence>
<dbReference type="EMBL" id="ABVL01000030">
    <property type="protein sequence ID" value="EDY16635.1"/>
    <property type="molecule type" value="Genomic_DNA"/>
</dbReference>
<evidence type="ECO:0000256" key="1">
    <source>
        <dbReference type="ARBA" id="ARBA00022475"/>
    </source>
</evidence>
<keyword evidence="2" id="KW-0328">Glycosyltransferase</keyword>
<dbReference type="RefSeq" id="WP_006983235.1">
    <property type="nucleotide sequence ID" value="NZ_ABVL01000030.1"/>
</dbReference>
<dbReference type="eggNOG" id="COG0463">
    <property type="taxonomic scope" value="Bacteria"/>
</dbReference>
<evidence type="ECO:0000256" key="7">
    <source>
        <dbReference type="ARBA" id="ARBA00023136"/>
    </source>
</evidence>
<dbReference type="FunCoup" id="B4DAH4">
    <property type="interactions" value="395"/>
</dbReference>
<dbReference type="Pfam" id="PF00535">
    <property type="entry name" value="Glycos_transf_2"/>
    <property type="match status" value="1"/>
</dbReference>
<gene>
    <name evidence="10" type="ORF">CfE428DRAFT_5915</name>
</gene>
<evidence type="ECO:0000256" key="2">
    <source>
        <dbReference type="ARBA" id="ARBA00022676"/>
    </source>
</evidence>
<keyword evidence="6 8" id="KW-1133">Transmembrane helix</keyword>
<keyword evidence="5" id="KW-0448">Lipopolysaccharide biosynthesis</keyword>
<keyword evidence="3 10" id="KW-0808">Transferase</keyword>
<dbReference type="InParanoid" id="B4DAH4"/>
<evidence type="ECO:0000256" key="5">
    <source>
        <dbReference type="ARBA" id="ARBA00022985"/>
    </source>
</evidence>
<protein>
    <submittedName>
        <fullName evidence="10">Glycosyl transferase family 2</fullName>
    </submittedName>
</protein>
<dbReference type="Proteomes" id="UP000005824">
    <property type="component" value="Unassembled WGS sequence"/>
</dbReference>
<evidence type="ECO:0000256" key="6">
    <source>
        <dbReference type="ARBA" id="ARBA00022989"/>
    </source>
</evidence>
<feature type="transmembrane region" description="Helical" evidence="8">
    <location>
        <begin position="230"/>
        <end position="254"/>
    </location>
</feature>
<evidence type="ECO:0000256" key="8">
    <source>
        <dbReference type="SAM" id="Phobius"/>
    </source>
</evidence>
<dbReference type="CDD" id="cd04187">
    <property type="entry name" value="DPM1_like_bac"/>
    <property type="match status" value="1"/>
</dbReference>
<dbReference type="PANTHER" id="PTHR48090">
    <property type="entry name" value="UNDECAPRENYL-PHOSPHATE 4-DEOXY-4-FORMAMIDO-L-ARABINOSE TRANSFERASE-RELATED"/>
    <property type="match status" value="1"/>
</dbReference>